<accession>A0A7C1AVV1</accession>
<dbReference type="AlphaFoldDB" id="A0A7C1AVV1"/>
<comment type="caution">
    <text evidence="1">The sequence shown here is derived from an EMBL/GenBank/DDBJ whole genome shotgun (WGS) entry which is preliminary data.</text>
</comment>
<name>A0A7C1AVV1_9BACT</name>
<dbReference type="EMBL" id="DQZW01000128">
    <property type="protein sequence ID" value="HDL89797.1"/>
    <property type="molecule type" value="Genomic_DNA"/>
</dbReference>
<organism evidence="1">
    <name type="scientific">Thermodesulforhabdus norvegica</name>
    <dbReference type="NCBI Taxonomy" id="39841"/>
    <lineage>
        <taxon>Bacteria</taxon>
        <taxon>Pseudomonadati</taxon>
        <taxon>Thermodesulfobacteriota</taxon>
        <taxon>Syntrophobacteria</taxon>
        <taxon>Syntrophobacterales</taxon>
        <taxon>Thermodesulforhabdaceae</taxon>
        <taxon>Thermodesulforhabdus</taxon>
    </lineage>
</organism>
<dbReference type="Proteomes" id="UP000886355">
    <property type="component" value="Unassembled WGS sequence"/>
</dbReference>
<sequence>MAGIAGVMFGGGKMRLDKGGSNDDKLVLSNGLTVRFKDLSRRVAGDRWYVGFEVEIPVEVKLKYFAGEDDPQRAYQEFIQHVGPVYVFTYKKERNFIDEKEVNKVWQTMKKDFLDANLAYLQIERFPEMCIRKAYRDWKEEQRWRVLHEQAVHQVDSEQS</sequence>
<protein>
    <submittedName>
        <fullName evidence="1">Uncharacterized protein</fullName>
    </submittedName>
</protein>
<reference evidence="1" key="1">
    <citation type="journal article" date="2020" name="mSystems">
        <title>Genome- and Community-Level Interaction Insights into Carbon Utilization and Element Cycling Functions of Hydrothermarchaeota in Hydrothermal Sediment.</title>
        <authorList>
            <person name="Zhou Z."/>
            <person name="Liu Y."/>
            <person name="Xu W."/>
            <person name="Pan J."/>
            <person name="Luo Z.H."/>
            <person name="Li M."/>
        </authorList>
    </citation>
    <scope>NUCLEOTIDE SEQUENCE [LARGE SCALE GENOMIC DNA]</scope>
    <source>
        <strain evidence="1">HyVt-19</strain>
    </source>
</reference>
<evidence type="ECO:0000313" key="1">
    <source>
        <dbReference type="EMBL" id="HDL89797.1"/>
    </source>
</evidence>
<proteinExistence type="predicted"/>
<gene>
    <name evidence="1" type="ORF">ENG14_02705</name>
</gene>